<protein>
    <submittedName>
        <fullName evidence="3">Uncharacterized protein LOC115626108</fullName>
    </submittedName>
</protein>
<accession>A0A6J2TQ38</accession>
<dbReference type="Proteomes" id="UP000504634">
    <property type="component" value="Unplaced"/>
</dbReference>
<evidence type="ECO:0000313" key="3">
    <source>
        <dbReference type="RefSeq" id="XP_030377223.1"/>
    </source>
</evidence>
<keyword evidence="2" id="KW-1185">Reference proteome</keyword>
<dbReference type="SUPFAM" id="SSF56436">
    <property type="entry name" value="C-type lectin-like"/>
    <property type="match status" value="1"/>
</dbReference>
<organism evidence="2 3">
    <name type="scientific">Drosophila lebanonensis</name>
    <name type="common">Fruit fly</name>
    <name type="synonym">Scaptodrosophila lebanonensis</name>
    <dbReference type="NCBI Taxonomy" id="7225"/>
    <lineage>
        <taxon>Eukaryota</taxon>
        <taxon>Metazoa</taxon>
        <taxon>Ecdysozoa</taxon>
        <taxon>Arthropoda</taxon>
        <taxon>Hexapoda</taxon>
        <taxon>Insecta</taxon>
        <taxon>Pterygota</taxon>
        <taxon>Neoptera</taxon>
        <taxon>Endopterygota</taxon>
        <taxon>Diptera</taxon>
        <taxon>Brachycera</taxon>
        <taxon>Muscomorpha</taxon>
        <taxon>Ephydroidea</taxon>
        <taxon>Drosophilidae</taxon>
        <taxon>Scaptodrosophila</taxon>
    </lineage>
</organism>
<feature type="signal peptide" evidence="1">
    <location>
        <begin position="1"/>
        <end position="25"/>
    </location>
</feature>
<dbReference type="InterPro" id="IPR016186">
    <property type="entry name" value="C-type_lectin-like/link_sf"/>
</dbReference>
<dbReference type="OrthoDB" id="6340082at2759"/>
<gene>
    <name evidence="3" type="primary">LOC115626108</name>
</gene>
<feature type="chain" id="PRO_5027119107" evidence="1">
    <location>
        <begin position="26"/>
        <end position="146"/>
    </location>
</feature>
<reference evidence="3" key="1">
    <citation type="submission" date="2025-08" db="UniProtKB">
        <authorList>
            <consortium name="RefSeq"/>
        </authorList>
    </citation>
    <scope>IDENTIFICATION</scope>
    <source>
        <strain evidence="3">11010-0011.00</strain>
        <tissue evidence="3">Whole body</tissue>
    </source>
</reference>
<dbReference type="RefSeq" id="XP_030377223.1">
    <property type="nucleotide sequence ID" value="XM_030521363.1"/>
</dbReference>
<dbReference type="AlphaFoldDB" id="A0A6J2TQ38"/>
<sequence>MPEYRNLLWLVLPLFNLILSAPVGAESFNADAIKSEIQFSIIARNCSLALHKVQDKFYYIESYEKLNWFEANAACIQAGLQLTTISSEQEFFELESYLSRMGFRGDWIWIGGFGRASCTNTQQWLDIQTHAQLSPGSGSGRGADQE</sequence>
<name>A0A6J2TQ38_DROLE</name>
<proteinExistence type="predicted"/>
<evidence type="ECO:0000256" key="1">
    <source>
        <dbReference type="SAM" id="SignalP"/>
    </source>
</evidence>
<dbReference type="InterPro" id="IPR016187">
    <property type="entry name" value="CTDL_fold"/>
</dbReference>
<evidence type="ECO:0000313" key="2">
    <source>
        <dbReference type="Proteomes" id="UP000504634"/>
    </source>
</evidence>
<dbReference type="Gene3D" id="3.10.100.10">
    <property type="entry name" value="Mannose-Binding Protein A, subunit A"/>
    <property type="match status" value="1"/>
</dbReference>
<dbReference type="CDD" id="cd00037">
    <property type="entry name" value="CLECT"/>
    <property type="match status" value="1"/>
</dbReference>
<keyword evidence="1" id="KW-0732">Signal</keyword>
<dbReference type="GeneID" id="115626108"/>